<feature type="signal peptide" evidence="5">
    <location>
        <begin position="1"/>
        <end position="25"/>
    </location>
</feature>
<dbReference type="PANTHER" id="PTHR30168:SF0">
    <property type="entry name" value="INNER MEMBRANE PROTEIN"/>
    <property type="match status" value="1"/>
</dbReference>
<keyword evidence="4" id="KW-0472">Membrane</keyword>
<reference evidence="6 7" key="1">
    <citation type="submission" date="2020-10" db="EMBL/GenBank/DDBJ databases">
        <title>Connecting structure to function with the recovery of over 1000 high-quality activated sludge metagenome-assembled genomes encoding full-length rRNA genes using long-read sequencing.</title>
        <authorList>
            <person name="Singleton C.M."/>
            <person name="Petriglieri F."/>
            <person name="Kristensen J.M."/>
            <person name="Kirkegaard R.H."/>
            <person name="Michaelsen T.Y."/>
            <person name="Andersen M.H."/>
            <person name="Karst S.M."/>
            <person name="Dueholm M.S."/>
            <person name="Nielsen P.H."/>
            <person name="Albertsen M."/>
        </authorList>
    </citation>
    <scope>NUCLEOTIDE SEQUENCE [LARGE SCALE GENOMIC DNA]</scope>
    <source>
        <strain evidence="6">Lyne_18-Q3-R50-59_MAXAC.006</strain>
    </source>
</reference>
<dbReference type="Proteomes" id="UP000727993">
    <property type="component" value="Unassembled WGS sequence"/>
</dbReference>
<keyword evidence="3" id="KW-1133">Transmembrane helix</keyword>
<evidence type="ECO:0000313" key="6">
    <source>
        <dbReference type="EMBL" id="MBK9297223.1"/>
    </source>
</evidence>
<protein>
    <submittedName>
        <fullName evidence="6">Neutral zinc metallopeptidase</fullName>
    </submittedName>
</protein>
<organism evidence="6 7">
    <name type="scientific">Candidatus Neomicrothrix subdominans</name>
    <dbReference type="NCBI Taxonomy" id="2954438"/>
    <lineage>
        <taxon>Bacteria</taxon>
        <taxon>Bacillati</taxon>
        <taxon>Actinomycetota</taxon>
        <taxon>Acidimicrobiia</taxon>
        <taxon>Acidimicrobiales</taxon>
        <taxon>Microthrixaceae</taxon>
        <taxon>Candidatus Neomicrothrix</taxon>
    </lineage>
</organism>
<evidence type="ECO:0000256" key="4">
    <source>
        <dbReference type="ARBA" id="ARBA00023136"/>
    </source>
</evidence>
<dbReference type="SUPFAM" id="SSF55486">
    <property type="entry name" value="Metalloproteases ('zincins'), catalytic domain"/>
    <property type="match status" value="1"/>
</dbReference>
<comment type="subcellular location">
    <subcellularLocation>
        <location evidence="1">Membrane</location>
        <topology evidence="1">Single-pass membrane protein</topology>
    </subcellularLocation>
</comment>
<comment type="caution">
    <text evidence="6">The sequence shown here is derived from an EMBL/GenBank/DDBJ whole genome shotgun (WGS) entry which is preliminary data.</text>
</comment>
<keyword evidence="5" id="KW-0732">Signal</keyword>
<proteinExistence type="predicted"/>
<evidence type="ECO:0000256" key="1">
    <source>
        <dbReference type="ARBA" id="ARBA00004167"/>
    </source>
</evidence>
<dbReference type="InterPro" id="IPR007343">
    <property type="entry name" value="Uncharacterised_pept_Zn_put"/>
</dbReference>
<dbReference type="Pfam" id="PF04228">
    <property type="entry name" value="Zn_peptidase"/>
    <property type="match status" value="1"/>
</dbReference>
<accession>A0A936TDD0</accession>
<name>A0A936TDD0_9ACTN</name>
<dbReference type="PROSITE" id="PS51257">
    <property type="entry name" value="PROKAR_LIPOPROTEIN"/>
    <property type="match status" value="1"/>
</dbReference>
<sequence length="472" mass="50505">MKNRLIMLIVLTAMVGAACSTGLVAESADVKPGAIVIDRTDRPEQPTRPAEGENARPYLETVDLSIADIQDFWSNQMPKAFGQEFQKIPSSKIFAYNSSTPPPACGTGEQPSYEALAGNAFYCSEEQFIAFDDENLFPQLYEKYGSYAVAMVLAHEWGHAVQDQLGMADGSVPTVYLEQQSDCFAGAWTKWVDDGKSDNLSLSEGSLDAALGGMLAFRDEPGTRPDDPAAHGSGFDRVRAFRDGFTSGVKACADYVTNPPELTQLPFRTEGEYRSGGNLDYGQLIELLVPDFDLWMTREFPSFEALSTAVGFDPSAGDVSCGDTTLSGADATGKIFYCASDNSIRWDEPWLAGINDESGDFATGLLLGMQYGVALQSQTGMSDDDIGSEDSIKQRACLVGAYSGSLIDELTNPTEGRDLSISGGDLDEALASLISFTAPDHVDESGSSLAFDRIEAFQNGVLDGVSSCGIGG</sequence>
<dbReference type="AlphaFoldDB" id="A0A936TDD0"/>
<gene>
    <name evidence="6" type="ORF">IPN02_10425</name>
</gene>
<dbReference type="GO" id="GO:0016020">
    <property type="term" value="C:membrane"/>
    <property type="evidence" value="ECO:0007669"/>
    <property type="project" value="UniProtKB-SubCell"/>
</dbReference>
<feature type="chain" id="PRO_5038453086" evidence="5">
    <location>
        <begin position="26"/>
        <end position="472"/>
    </location>
</feature>
<keyword evidence="2" id="KW-0812">Transmembrane</keyword>
<evidence type="ECO:0000256" key="5">
    <source>
        <dbReference type="SAM" id="SignalP"/>
    </source>
</evidence>
<evidence type="ECO:0000313" key="7">
    <source>
        <dbReference type="Proteomes" id="UP000727993"/>
    </source>
</evidence>
<dbReference type="PANTHER" id="PTHR30168">
    <property type="entry name" value="PUTATIVE MEMBRANE PROTEIN YPFJ"/>
    <property type="match status" value="1"/>
</dbReference>
<evidence type="ECO:0000256" key="3">
    <source>
        <dbReference type="ARBA" id="ARBA00022989"/>
    </source>
</evidence>
<evidence type="ECO:0000256" key="2">
    <source>
        <dbReference type="ARBA" id="ARBA00022692"/>
    </source>
</evidence>
<dbReference type="EMBL" id="JADJZA010000007">
    <property type="protein sequence ID" value="MBK9297223.1"/>
    <property type="molecule type" value="Genomic_DNA"/>
</dbReference>